<keyword evidence="4 5" id="KW-0732">Signal</keyword>
<dbReference type="GO" id="GO:0015833">
    <property type="term" value="P:peptide transport"/>
    <property type="evidence" value="ECO:0007669"/>
    <property type="project" value="TreeGrafter"/>
</dbReference>
<proteinExistence type="inferred from homology"/>
<dbReference type="AlphaFoldDB" id="A0A926ETB6"/>
<dbReference type="PANTHER" id="PTHR30290">
    <property type="entry name" value="PERIPLASMIC BINDING COMPONENT OF ABC TRANSPORTER"/>
    <property type="match status" value="1"/>
</dbReference>
<accession>A0A926ETB6</accession>
<dbReference type="PROSITE" id="PS51257">
    <property type="entry name" value="PROKAR_LIPOPROTEIN"/>
    <property type="match status" value="1"/>
</dbReference>
<comment type="subcellular location">
    <subcellularLocation>
        <location evidence="1">Cell membrane</location>
        <topology evidence="1">Lipid-anchor</topology>
    </subcellularLocation>
</comment>
<protein>
    <submittedName>
        <fullName evidence="7">Peptide ABC transporter substrate-binding protein</fullName>
    </submittedName>
</protein>
<feature type="signal peptide" evidence="5">
    <location>
        <begin position="1"/>
        <end position="22"/>
    </location>
</feature>
<dbReference type="Pfam" id="PF00496">
    <property type="entry name" value="SBP_bac_5"/>
    <property type="match status" value="1"/>
</dbReference>
<reference evidence="7" key="1">
    <citation type="submission" date="2020-08" db="EMBL/GenBank/DDBJ databases">
        <title>Genome public.</title>
        <authorList>
            <person name="Liu C."/>
            <person name="Sun Q."/>
        </authorList>
    </citation>
    <scope>NUCLEOTIDE SEQUENCE</scope>
    <source>
        <strain evidence="7">NSJ-64</strain>
    </source>
</reference>
<dbReference type="RefSeq" id="WP_262395681.1">
    <property type="nucleotide sequence ID" value="NZ_JACRTD010000007.1"/>
</dbReference>
<evidence type="ECO:0000256" key="3">
    <source>
        <dbReference type="ARBA" id="ARBA00022448"/>
    </source>
</evidence>
<name>A0A926ETB6_9FIRM</name>
<gene>
    <name evidence="7" type="ORF">H8705_10265</name>
</gene>
<dbReference type="PROSITE" id="PS01040">
    <property type="entry name" value="SBP_BACTERIAL_5"/>
    <property type="match status" value="1"/>
</dbReference>
<dbReference type="SUPFAM" id="SSF53850">
    <property type="entry name" value="Periplasmic binding protein-like II"/>
    <property type="match status" value="1"/>
</dbReference>
<dbReference type="FunFam" id="3.90.76.10:FF:000001">
    <property type="entry name" value="Oligopeptide ABC transporter substrate-binding protein"/>
    <property type="match status" value="1"/>
</dbReference>
<evidence type="ECO:0000313" key="7">
    <source>
        <dbReference type="EMBL" id="MBC8585969.1"/>
    </source>
</evidence>
<feature type="chain" id="PRO_5039233493" evidence="5">
    <location>
        <begin position="23"/>
        <end position="549"/>
    </location>
</feature>
<evidence type="ECO:0000313" key="8">
    <source>
        <dbReference type="Proteomes" id="UP000623678"/>
    </source>
</evidence>
<dbReference type="GO" id="GO:0043190">
    <property type="term" value="C:ATP-binding cassette (ABC) transporter complex"/>
    <property type="evidence" value="ECO:0007669"/>
    <property type="project" value="InterPro"/>
</dbReference>
<comment type="similarity">
    <text evidence="2">Belongs to the bacterial solute-binding protein 5 family.</text>
</comment>
<dbReference type="CDD" id="cd08504">
    <property type="entry name" value="PBP2_OppA"/>
    <property type="match status" value="1"/>
</dbReference>
<evidence type="ECO:0000259" key="6">
    <source>
        <dbReference type="Pfam" id="PF00496"/>
    </source>
</evidence>
<keyword evidence="8" id="KW-1185">Reference proteome</keyword>
<evidence type="ECO:0000256" key="4">
    <source>
        <dbReference type="ARBA" id="ARBA00022729"/>
    </source>
</evidence>
<dbReference type="InterPro" id="IPR039424">
    <property type="entry name" value="SBP_5"/>
</dbReference>
<dbReference type="PIRSF" id="PIRSF002741">
    <property type="entry name" value="MppA"/>
    <property type="match status" value="1"/>
</dbReference>
<comment type="caution">
    <text evidence="7">The sequence shown here is derived from an EMBL/GenBank/DDBJ whole genome shotgun (WGS) entry which is preliminary data.</text>
</comment>
<dbReference type="GO" id="GO:0042597">
    <property type="term" value="C:periplasmic space"/>
    <property type="evidence" value="ECO:0007669"/>
    <property type="project" value="UniProtKB-ARBA"/>
</dbReference>
<evidence type="ECO:0000256" key="2">
    <source>
        <dbReference type="ARBA" id="ARBA00005695"/>
    </source>
</evidence>
<dbReference type="Gene3D" id="3.10.105.10">
    <property type="entry name" value="Dipeptide-binding Protein, Domain 3"/>
    <property type="match status" value="1"/>
</dbReference>
<organism evidence="7 8">
    <name type="scientific">Youxingia wuxianensis</name>
    <dbReference type="NCBI Taxonomy" id="2763678"/>
    <lineage>
        <taxon>Bacteria</taxon>
        <taxon>Bacillati</taxon>
        <taxon>Bacillota</taxon>
        <taxon>Clostridia</taxon>
        <taxon>Eubacteriales</taxon>
        <taxon>Oscillospiraceae</taxon>
        <taxon>Youxingia</taxon>
    </lineage>
</organism>
<dbReference type="InterPro" id="IPR000914">
    <property type="entry name" value="SBP_5_dom"/>
</dbReference>
<dbReference type="EMBL" id="JACRTD010000007">
    <property type="protein sequence ID" value="MBC8585969.1"/>
    <property type="molecule type" value="Genomic_DNA"/>
</dbReference>
<dbReference type="InterPro" id="IPR030678">
    <property type="entry name" value="Peptide/Ni-bd"/>
</dbReference>
<dbReference type="Proteomes" id="UP000623678">
    <property type="component" value="Unassembled WGS sequence"/>
</dbReference>
<dbReference type="Gene3D" id="3.90.76.10">
    <property type="entry name" value="Dipeptide-binding Protein, Domain 1"/>
    <property type="match status" value="1"/>
</dbReference>
<feature type="domain" description="Solute-binding protein family 5" evidence="6">
    <location>
        <begin position="69"/>
        <end position="468"/>
    </location>
</feature>
<dbReference type="Gene3D" id="3.40.190.10">
    <property type="entry name" value="Periplasmic binding protein-like II"/>
    <property type="match status" value="1"/>
</dbReference>
<evidence type="ECO:0000256" key="5">
    <source>
        <dbReference type="SAM" id="SignalP"/>
    </source>
</evidence>
<dbReference type="GO" id="GO:1904680">
    <property type="term" value="F:peptide transmembrane transporter activity"/>
    <property type="evidence" value="ECO:0007669"/>
    <property type="project" value="TreeGrafter"/>
</dbReference>
<evidence type="ECO:0000256" key="1">
    <source>
        <dbReference type="ARBA" id="ARBA00004193"/>
    </source>
</evidence>
<sequence>MMKKTLAILLALILLLSACGSGDGSGQIIRYDIPAGVSNLDPQFAVDATARMIISNTFEGLFRQLPSGEVVPCLAKSYETSPDGLTYTFYLREDAKWSKIKGVWEEDTPVTAHDFVFAIRRLFDATASSPYASDFLCIKNASAVLSGALKATALGVSAPEDYTLQIQLDTPNRLLPELLASTSAMPCNEEFFLSTKARYGMDLKSLLFNGPFYIKSWGETDYITLRQNTNYSSQDPVIAGGVNFYINREGAKSSSSSAQEGDAWADTPTRFLQGKVDASKIDYENLSQITDQGGDYDAFDDTVWVIVFNGEMEYLANEEVRKALTYSVDRSLFSGYVPGNMMTAQVLVPPAVSAMGGNYRQYAGLISPVIYSPEIAKRYLVSAMEDLGISQLPFNDLLVCDENNLPLLAGFVQQNWQRYLSLYTGLTVLPREEVLERVALGEFQAALIPLSASYASPSSVLSYFKTGSVLNQFSYSNEEVDRLLEKTASSDGQTAFEIYKQAEDAVLLDGAAIPLFFETTYYAMAPQVSGVEFSPFLPGVYFKYAKKSD</sequence>
<dbReference type="InterPro" id="IPR023765">
    <property type="entry name" value="SBP_5_CS"/>
</dbReference>
<keyword evidence="3" id="KW-0813">Transport</keyword>
<dbReference type="PANTHER" id="PTHR30290:SF10">
    <property type="entry name" value="PERIPLASMIC OLIGOPEPTIDE-BINDING PROTEIN-RELATED"/>
    <property type="match status" value="1"/>
</dbReference>